<dbReference type="GO" id="GO:0006825">
    <property type="term" value="P:copper ion transport"/>
    <property type="evidence" value="ECO:0007669"/>
    <property type="project" value="InterPro"/>
</dbReference>
<protein>
    <submittedName>
        <fullName evidence="3">Copper ion binding protein</fullName>
    </submittedName>
</protein>
<dbReference type="InterPro" id="IPR017969">
    <property type="entry name" value="Heavy-metal-associated_CS"/>
</dbReference>
<reference evidence="3 4" key="1">
    <citation type="submission" date="2018-10" db="EMBL/GenBank/DDBJ databases">
        <title>Sequencing the genomes of 1000 actinobacteria strains.</title>
        <authorList>
            <person name="Klenk H.-P."/>
        </authorList>
    </citation>
    <scope>NUCLEOTIDE SEQUENCE [LARGE SCALE GENOMIC DNA]</scope>
    <source>
        <strain evidence="3 4">DSM 45175</strain>
    </source>
</reference>
<dbReference type="InterPro" id="IPR036163">
    <property type="entry name" value="HMA_dom_sf"/>
</dbReference>
<dbReference type="InterPro" id="IPR000428">
    <property type="entry name" value="Cu-bd"/>
</dbReference>
<dbReference type="PROSITE" id="PS50846">
    <property type="entry name" value="HMA_2"/>
    <property type="match status" value="1"/>
</dbReference>
<evidence type="ECO:0000313" key="4">
    <source>
        <dbReference type="Proteomes" id="UP000277671"/>
    </source>
</evidence>
<evidence type="ECO:0000259" key="2">
    <source>
        <dbReference type="PROSITE" id="PS50846"/>
    </source>
</evidence>
<evidence type="ECO:0000313" key="3">
    <source>
        <dbReference type="EMBL" id="RKR89464.1"/>
    </source>
</evidence>
<feature type="domain" description="HMA" evidence="2">
    <location>
        <begin position="1"/>
        <end position="66"/>
    </location>
</feature>
<dbReference type="PROSITE" id="PS01047">
    <property type="entry name" value="HMA_1"/>
    <property type="match status" value="1"/>
</dbReference>
<dbReference type="Pfam" id="PF00403">
    <property type="entry name" value="HMA"/>
    <property type="match status" value="1"/>
</dbReference>
<dbReference type="SUPFAM" id="SSF55008">
    <property type="entry name" value="HMA, heavy metal-associated domain"/>
    <property type="match status" value="1"/>
</dbReference>
<dbReference type="InterPro" id="IPR006121">
    <property type="entry name" value="HMA_dom"/>
</dbReference>
<dbReference type="GO" id="GO:0005507">
    <property type="term" value="F:copper ion binding"/>
    <property type="evidence" value="ECO:0007669"/>
    <property type="project" value="InterPro"/>
</dbReference>
<keyword evidence="4" id="KW-1185">Reference proteome</keyword>
<comment type="caution">
    <text evidence="3">The sequence shown here is derived from an EMBL/GenBank/DDBJ whole genome shotgun (WGS) entry which is preliminary data.</text>
</comment>
<evidence type="ECO:0000256" key="1">
    <source>
        <dbReference type="ARBA" id="ARBA00022723"/>
    </source>
</evidence>
<dbReference type="AlphaFoldDB" id="A0A495JMA2"/>
<dbReference type="Proteomes" id="UP000277671">
    <property type="component" value="Unassembled WGS sequence"/>
</dbReference>
<accession>A0A495JMA2</accession>
<dbReference type="PRINTS" id="PR00944">
    <property type="entry name" value="CUEXPORT"/>
</dbReference>
<dbReference type="EMBL" id="RBKT01000001">
    <property type="protein sequence ID" value="RKR89464.1"/>
    <property type="molecule type" value="Genomic_DNA"/>
</dbReference>
<keyword evidence="1" id="KW-0479">Metal-binding</keyword>
<dbReference type="Gene3D" id="3.30.70.100">
    <property type="match status" value="1"/>
</dbReference>
<proteinExistence type="predicted"/>
<gene>
    <name evidence="3" type="ORF">BDK92_3812</name>
</gene>
<dbReference type="RefSeq" id="WP_281278627.1">
    <property type="nucleotide sequence ID" value="NZ_RBKT01000001.1"/>
</dbReference>
<dbReference type="CDD" id="cd00371">
    <property type="entry name" value="HMA"/>
    <property type="match status" value="1"/>
</dbReference>
<dbReference type="FunFam" id="3.30.70.100:FF:000001">
    <property type="entry name" value="ATPase copper transporting beta"/>
    <property type="match status" value="1"/>
</dbReference>
<sequence length="67" mass="6897">METTYQVTGMTCGHCVASVQNEVGALPGVQEVRVDLATGAVTVSSEQPLDETAVRAAVDEAGYNLVG</sequence>
<organism evidence="3 4">
    <name type="scientific">Micromonospora pisi</name>
    <dbReference type="NCBI Taxonomy" id="589240"/>
    <lineage>
        <taxon>Bacteria</taxon>
        <taxon>Bacillati</taxon>
        <taxon>Actinomycetota</taxon>
        <taxon>Actinomycetes</taxon>
        <taxon>Micromonosporales</taxon>
        <taxon>Micromonosporaceae</taxon>
        <taxon>Micromonospora</taxon>
    </lineage>
</organism>
<name>A0A495JMA2_9ACTN</name>